<name>A0A4R1BM09_9ACTN</name>
<feature type="transmembrane region" description="Helical" evidence="10">
    <location>
        <begin position="187"/>
        <end position="208"/>
    </location>
</feature>
<keyword evidence="4" id="KW-0813">Transport</keyword>
<dbReference type="GO" id="GO:0005886">
    <property type="term" value="C:plasma membrane"/>
    <property type="evidence" value="ECO:0007669"/>
    <property type="project" value="UniProtKB-SubCell"/>
</dbReference>
<feature type="transmembrane region" description="Helical" evidence="10">
    <location>
        <begin position="258"/>
        <end position="280"/>
    </location>
</feature>
<evidence type="ECO:0000256" key="4">
    <source>
        <dbReference type="ARBA" id="ARBA00022448"/>
    </source>
</evidence>
<dbReference type="SUPFAM" id="SSF161098">
    <property type="entry name" value="MetI-like"/>
    <property type="match status" value="1"/>
</dbReference>
<dbReference type="InterPro" id="IPR000515">
    <property type="entry name" value="MetI-like"/>
</dbReference>
<feature type="transmembrane region" description="Helical" evidence="10">
    <location>
        <begin position="21"/>
        <end position="46"/>
    </location>
</feature>
<dbReference type="PANTHER" id="PTHR42922">
    <property type="entry name" value="PHOSPHATE TRANSPORT SYSTEM PERMEASE PROTEIN PSTA"/>
    <property type="match status" value="1"/>
</dbReference>
<evidence type="ECO:0000256" key="5">
    <source>
        <dbReference type="ARBA" id="ARBA00022475"/>
    </source>
</evidence>
<keyword evidence="6" id="KW-0592">Phosphate transport</keyword>
<feature type="domain" description="ABC transmembrane type-1" evidence="11">
    <location>
        <begin position="74"/>
        <end position="276"/>
    </location>
</feature>
<dbReference type="PROSITE" id="PS50928">
    <property type="entry name" value="ABC_TM1"/>
    <property type="match status" value="1"/>
</dbReference>
<accession>A0A4R1BM09</accession>
<comment type="function">
    <text evidence="1">Part of the binding-protein-dependent transport system for phosphate; probably responsible for the translocation of the substrate across the membrane.</text>
</comment>
<dbReference type="Proteomes" id="UP000295244">
    <property type="component" value="Unassembled WGS sequence"/>
</dbReference>
<protein>
    <recommendedName>
        <fullName evidence="10">Phosphate transport system permease protein PstA</fullName>
    </recommendedName>
</protein>
<evidence type="ECO:0000256" key="7">
    <source>
        <dbReference type="ARBA" id="ARBA00022692"/>
    </source>
</evidence>
<evidence type="ECO:0000256" key="1">
    <source>
        <dbReference type="ARBA" id="ARBA00003510"/>
    </source>
</evidence>
<dbReference type="EMBL" id="SKBU01000012">
    <property type="protein sequence ID" value="TCJ18338.1"/>
    <property type="molecule type" value="Genomic_DNA"/>
</dbReference>
<dbReference type="GO" id="GO:0005315">
    <property type="term" value="F:phosphate transmembrane transporter activity"/>
    <property type="evidence" value="ECO:0007669"/>
    <property type="project" value="InterPro"/>
</dbReference>
<comment type="similarity">
    <text evidence="3 10">Belongs to the binding-protein-dependent transport system permease family. CysTW subfamily.</text>
</comment>
<dbReference type="RefSeq" id="WP_132690000.1">
    <property type="nucleotide sequence ID" value="NZ_SKBU01000012.1"/>
</dbReference>
<dbReference type="CDD" id="cd06261">
    <property type="entry name" value="TM_PBP2"/>
    <property type="match status" value="1"/>
</dbReference>
<evidence type="ECO:0000259" key="11">
    <source>
        <dbReference type="PROSITE" id="PS50928"/>
    </source>
</evidence>
<comment type="caution">
    <text evidence="10">Lacks conserved residue(s) required for the propagation of feature annotation.</text>
</comment>
<proteinExistence type="inferred from homology"/>
<sequence>MTTRLTDVTSNYRRRKLVDSVMTGVAYVCTAVAVAALGFVLFYVVVRGLGAWNLEFFTSTTKYFGEGGGIANALYGTAVIVAFAALMGVPVGIMAGIYLAEYGENRLGNVVRFVADTMTGFPSIVLGLFVYGLLVLAYGFHGFAGSVALAVMMLPIVARTTEEIIRLVPDSIREASLALGVPRWKTILRVVIPTAMSGIITGVILALARVAGETAPLIFTILGNQFWNTDPFSGAMAAVSLFVFEASKSPYEAVQQTAWGGALVLVLIVLVLNLTARFIASRGSVR</sequence>
<evidence type="ECO:0000256" key="10">
    <source>
        <dbReference type="RuleBase" id="RU363043"/>
    </source>
</evidence>
<organism evidence="12 13">
    <name type="scientific">Rubrobacter taiwanensis</name>
    <dbReference type="NCBI Taxonomy" id="185139"/>
    <lineage>
        <taxon>Bacteria</taxon>
        <taxon>Bacillati</taxon>
        <taxon>Actinomycetota</taxon>
        <taxon>Rubrobacteria</taxon>
        <taxon>Rubrobacterales</taxon>
        <taxon>Rubrobacteraceae</taxon>
        <taxon>Rubrobacter</taxon>
    </lineage>
</organism>
<evidence type="ECO:0000313" key="13">
    <source>
        <dbReference type="Proteomes" id="UP000295244"/>
    </source>
</evidence>
<gene>
    <name evidence="12" type="primary">pstA</name>
    <name evidence="12" type="ORF">E0L93_06250</name>
</gene>
<dbReference type="Gene3D" id="1.10.3720.10">
    <property type="entry name" value="MetI-like"/>
    <property type="match status" value="1"/>
</dbReference>
<dbReference type="AlphaFoldDB" id="A0A4R1BM09"/>
<keyword evidence="13" id="KW-1185">Reference proteome</keyword>
<dbReference type="InterPro" id="IPR051408">
    <property type="entry name" value="Phosphate_transprt_permease"/>
</dbReference>
<reference evidence="12 13" key="1">
    <citation type="submission" date="2019-03" db="EMBL/GenBank/DDBJ databases">
        <title>Whole genome sequence of a novel Rubrobacter taiwanensis strain, isolated from Yellowstone National Park.</title>
        <authorList>
            <person name="Freed S."/>
            <person name="Ramaley R.F."/>
            <person name="Kyndt J.A."/>
        </authorList>
    </citation>
    <scope>NUCLEOTIDE SEQUENCE [LARGE SCALE GENOMIC DNA]</scope>
    <source>
        <strain evidence="12 13">Yellowstone</strain>
    </source>
</reference>
<dbReference type="OrthoDB" id="9775069at2"/>
<dbReference type="PANTHER" id="PTHR42922:SF1">
    <property type="entry name" value="PHOSPHATE TRANSPORT SYSTEM PERMEASE PROTEIN PSTA"/>
    <property type="match status" value="1"/>
</dbReference>
<dbReference type="NCBIfam" id="TIGR00974">
    <property type="entry name" value="3a0107s02c"/>
    <property type="match status" value="1"/>
</dbReference>
<keyword evidence="8 10" id="KW-1133">Transmembrane helix</keyword>
<feature type="transmembrane region" description="Helical" evidence="10">
    <location>
        <begin position="73"/>
        <end position="98"/>
    </location>
</feature>
<evidence type="ECO:0000256" key="8">
    <source>
        <dbReference type="ARBA" id="ARBA00022989"/>
    </source>
</evidence>
<keyword evidence="7 10" id="KW-0812">Transmembrane</keyword>
<feature type="transmembrane region" description="Helical" evidence="10">
    <location>
        <begin position="110"/>
        <end position="134"/>
    </location>
</feature>
<evidence type="ECO:0000256" key="3">
    <source>
        <dbReference type="ARBA" id="ARBA00007069"/>
    </source>
</evidence>
<dbReference type="InterPro" id="IPR005672">
    <property type="entry name" value="Phosphate_PstA"/>
</dbReference>
<evidence type="ECO:0000256" key="2">
    <source>
        <dbReference type="ARBA" id="ARBA00004651"/>
    </source>
</evidence>
<keyword evidence="5 10" id="KW-1003">Cell membrane</keyword>
<evidence type="ECO:0000256" key="6">
    <source>
        <dbReference type="ARBA" id="ARBA00022592"/>
    </source>
</evidence>
<dbReference type="GO" id="GO:0035435">
    <property type="term" value="P:phosphate ion transmembrane transport"/>
    <property type="evidence" value="ECO:0007669"/>
    <property type="project" value="InterPro"/>
</dbReference>
<comment type="subcellular location">
    <subcellularLocation>
        <location evidence="2 10">Cell membrane</location>
        <topology evidence="2 10">Multi-pass membrane protein</topology>
    </subcellularLocation>
</comment>
<dbReference type="Pfam" id="PF00528">
    <property type="entry name" value="BPD_transp_1"/>
    <property type="match status" value="1"/>
</dbReference>
<evidence type="ECO:0000313" key="12">
    <source>
        <dbReference type="EMBL" id="TCJ18338.1"/>
    </source>
</evidence>
<comment type="caution">
    <text evidence="12">The sequence shown here is derived from an EMBL/GenBank/DDBJ whole genome shotgun (WGS) entry which is preliminary data.</text>
</comment>
<keyword evidence="9 10" id="KW-0472">Membrane</keyword>
<evidence type="ECO:0000256" key="9">
    <source>
        <dbReference type="ARBA" id="ARBA00023136"/>
    </source>
</evidence>
<dbReference type="InterPro" id="IPR035906">
    <property type="entry name" value="MetI-like_sf"/>
</dbReference>